<accession>A0AAV2N8P8</accession>
<dbReference type="PANTHER" id="PTHR37962">
    <property type="entry name" value="MALE STERILE (3) 76CA"/>
    <property type="match status" value="1"/>
</dbReference>
<protein>
    <submittedName>
        <fullName evidence="1">Uncharacterized protein</fullName>
    </submittedName>
</protein>
<dbReference type="AlphaFoldDB" id="A0AAV2N8P8"/>
<reference evidence="1" key="1">
    <citation type="submission" date="2024-04" db="EMBL/GenBank/DDBJ databases">
        <authorList>
            <consortium name="Molecular Ecology Group"/>
        </authorList>
    </citation>
    <scope>NUCLEOTIDE SEQUENCE</scope>
</reference>
<proteinExistence type="predicted"/>
<dbReference type="Proteomes" id="UP001497644">
    <property type="component" value="Chromosome 11"/>
</dbReference>
<evidence type="ECO:0000313" key="2">
    <source>
        <dbReference type="Proteomes" id="UP001497644"/>
    </source>
</evidence>
<dbReference type="EMBL" id="OZ034834">
    <property type="protein sequence ID" value="CAL1676470.1"/>
    <property type="molecule type" value="Genomic_DNA"/>
</dbReference>
<dbReference type="PANTHER" id="PTHR37962:SF2">
    <property type="entry name" value="MALE STERILE (3) 76CA"/>
    <property type="match status" value="1"/>
</dbReference>
<keyword evidence="2" id="KW-1185">Reference proteome</keyword>
<evidence type="ECO:0000313" key="1">
    <source>
        <dbReference type="EMBL" id="CAL1676470.1"/>
    </source>
</evidence>
<sequence>MTLPPLFSCHFPTYVKDCSNHEVDVLWYHPDFTQSRYPPGQEISEACTLICLLVAVRISREHLLIHDTENCPRLNIIVAEAMIEGNATHAWLIKERLISHPYLSTEEALKYGGKSLNILKEWKFNVFHEEIGISLYKNINTFLYEWYKIPKSHTLFMLLITCGRTILFIFQEITYKVTLFDSHSHITASNSNRGLVIAQTTIDRLESLCNWYTQEVLKNCYNAQANKYELAFLYSYNAQCDCHNNRALCECQQSCKI</sequence>
<gene>
    <name evidence="1" type="ORF">LPLAT_LOCUS2657</name>
</gene>
<name>A0AAV2N8P8_9HYME</name>
<organism evidence="1 2">
    <name type="scientific">Lasius platythorax</name>
    <dbReference type="NCBI Taxonomy" id="488582"/>
    <lineage>
        <taxon>Eukaryota</taxon>
        <taxon>Metazoa</taxon>
        <taxon>Ecdysozoa</taxon>
        <taxon>Arthropoda</taxon>
        <taxon>Hexapoda</taxon>
        <taxon>Insecta</taxon>
        <taxon>Pterygota</taxon>
        <taxon>Neoptera</taxon>
        <taxon>Endopterygota</taxon>
        <taxon>Hymenoptera</taxon>
        <taxon>Apocrita</taxon>
        <taxon>Aculeata</taxon>
        <taxon>Formicoidea</taxon>
        <taxon>Formicidae</taxon>
        <taxon>Formicinae</taxon>
        <taxon>Lasius</taxon>
        <taxon>Lasius</taxon>
    </lineage>
</organism>